<dbReference type="Proteomes" id="UP001258017">
    <property type="component" value="Unassembled WGS sequence"/>
</dbReference>
<feature type="region of interest" description="Disordered" evidence="1">
    <location>
        <begin position="114"/>
        <end position="137"/>
    </location>
</feature>
<reference evidence="2" key="1">
    <citation type="submission" date="2021-08" db="EMBL/GenBank/DDBJ databases">
        <authorList>
            <person name="Misof B."/>
            <person name="Oliver O."/>
            <person name="Podsiadlowski L."/>
            <person name="Donath A."/>
            <person name="Peters R."/>
            <person name="Mayer C."/>
            <person name="Rust J."/>
            <person name="Gunkel S."/>
            <person name="Lesny P."/>
            <person name="Martin S."/>
            <person name="Oeyen J.P."/>
            <person name="Petersen M."/>
            <person name="Panagiotis P."/>
            <person name="Wilbrandt J."/>
            <person name="Tanja T."/>
        </authorList>
    </citation>
    <scope>NUCLEOTIDE SEQUENCE</scope>
    <source>
        <strain evidence="2">GBR_01_08_01A</strain>
        <tissue evidence="2">Thorax + abdomen</tissue>
    </source>
</reference>
<feature type="region of interest" description="Disordered" evidence="1">
    <location>
        <begin position="290"/>
        <end position="333"/>
    </location>
</feature>
<organism evidence="2 3">
    <name type="scientific">Odynerus spinipes</name>
    <dbReference type="NCBI Taxonomy" id="1348599"/>
    <lineage>
        <taxon>Eukaryota</taxon>
        <taxon>Metazoa</taxon>
        <taxon>Ecdysozoa</taxon>
        <taxon>Arthropoda</taxon>
        <taxon>Hexapoda</taxon>
        <taxon>Insecta</taxon>
        <taxon>Pterygota</taxon>
        <taxon>Neoptera</taxon>
        <taxon>Endopterygota</taxon>
        <taxon>Hymenoptera</taxon>
        <taxon>Apocrita</taxon>
        <taxon>Aculeata</taxon>
        <taxon>Vespoidea</taxon>
        <taxon>Vespidae</taxon>
        <taxon>Eumeninae</taxon>
        <taxon>Odynerus</taxon>
    </lineage>
</organism>
<evidence type="ECO:0000256" key="1">
    <source>
        <dbReference type="SAM" id="MobiDB-lite"/>
    </source>
</evidence>
<reference evidence="2" key="2">
    <citation type="journal article" date="2023" name="Commun. Biol.">
        <title>Intrasexual cuticular hydrocarbon dimorphism in a wasp sheds light on hydrocarbon biosynthesis genes in Hymenoptera.</title>
        <authorList>
            <person name="Moris V.C."/>
            <person name="Podsiadlowski L."/>
            <person name="Martin S."/>
            <person name="Oeyen J.P."/>
            <person name="Donath A."/>
            <person name="Petersen M."/>
            <person name="Wilbrandt J."/>
            <person name="Misof B."/>
            <person name="Liedtke D."/>
            <person name="Thamm M."/>
            <person name="Scheiner R."/>
            <person name="Schmitt T."/>
            <person name="Niehuis O."/>
        </authorList>
    </citation>
    <scope>NUCLEOTIDE SEQUENCE</scope>
    <source>
        <strain evidence="2">GBR_01_08_01A</strain>
    </source>
</reference>
<sequence length="333" mass="35830">MDAANFAVDFTELLIRYTTSKTPNEKAELSGGSNAPLTPAVIVELVQESLRTILHTPNLPKISLDVYKTPANDIVVNTPDAPNVTRASLNVHGNGLVSEQDVNPISKEIEVSAEKKEPSLSEMHLSTKGRSGTFVHDDIGKSPGNCEVLEKINDDVFEKSEKTPDATLQLKLDAARKCAADLIAKIDEIKKASTVEAPKAIRRLSSVGVYPCTTRTSSKVRSIQPSKMRRSFSAFPGTTPTSSRLNTTVVLGENLSKRKSTSSASLQITSTTTTTISPKSLLAPSAIRSNTSLSLPVKKKSPGSDGRPAKNPKYAHIQSSIPKPSFVPKRKSQ</sequence>
<evidence type="ECO:0000313" key="3">
    <source>
        <dbReference type="Proteomes" id="UP001258017"/>
    </source>
</evidence>
<proteinExistence type="predicted"/>
<comment type="caution">
    <text evidence="2">The sequence shown here is derived from an EMBL/GenBank/DDBJ whole genome shotgun (WGS) entry which is preliminary data.</text>
</comment>
<name>A0AAD9RAD3_9HYME</name>
<protein>
    <submittedName>
        <fullName evidence="2">Uncharacterized protein</fullName>
    </submittedName>
</protein>
<dbReference type="EMBL" id="JAIFRP010004408">
    <property type="protein sequence ID" value="KAK2575994.1"/>
    <property type="molecule type" value="Genomic_DNA"/>
</dbReference>
<accession>A0AAD9RAD3</accession>
<dbReference type="AlphaFoldDB" id="A0AAD9RAD3"/>
<evidence type="ECO:0000313" key="2">
    <source>
        <dbReference type="EMBL" id="KAK2575994.1"/>
    </source>
</evidence>
<gene>
    <name evidence="2" type="ORF">KPH14_007353</name>
</gene>
<keyword evidence="3" id="KW-1185">Reference proteome</keyword>